<feature type="transmembrane region" description="Helical" evidence="1">
    <location>
        <begin position="91"/>
        <end position="111"/>
    </location>
</feature>
<feature type="transmembrane region" description="Helical" evidence="1">
    <location>
        <begin position="123"/>
        <end position="143"/>
    </location>
</feature>
<dbReference type="EMBL" id="JACCAA010000001">
    <property type="protein sequence ID" value="NYG59972.1"/>
    <property type="molecule type" value="Genomic_DNA"/>
</dbReference>
<dbReference type="Proteomes" id="UP000540656">
    <property type="component" value="Unassembled WGS sequence"/>
</dbReference>
<dbReference type="InterPro" id="IPR014756">
    <property type="entry name" value="Ig_E-set"/>
</dbReference>
<dbReference type="GO" id="GO:0043546">
    <property type="term" value="F:molybdopterin cofactor binding"/>
    <property type="evidence" value="ECO:0007669"/>
    <property type="project" value="TreeGrafter"/>
</dbReference>
<evidence type="ECO:0000313" key="4">
    <source>
        <dbReference type="Proteomes" id="UP000540656"/>
    </source>
</evidence>
<evidence type="ECO:0000256" key="1">
    <source>
        <dbReference type="SAM" id="Phobius"/>
    </source>
</evidence>
<dbReference type="PANTHER" id="PTHR19372:SF7">
    <property type="entry name" value="SULFITE OXIDASE, MITOCHONDRIAL"/>
    <property type="match status" value="1"/>
</dbReference>
<feature type="domain" description="Oxidoreductase molybdopterin-binding" evidence="2">
    <location>
        <begin position="237"/>
        <end position="384"/>
    </location>
</feature>
<dbReference type="GO" id="GO:0008482">
    <property type="term" value="F:sulfite oxidase activity"/>
    <property type="evidence" value="ECO:0007669"/>
    <property type="project" value="TreeGrafter"/>
</dbReference>
<name>A0A7Y9S3N9_9ACTN</name>
<keyword evidence="4" id="KW-1185">Reference proteome</keyword>
<dbReference type="AlphaFoldDB" id="A0A7Y9S3N9"/>
<keyword evidence="1" id="KW-1133">Transmembrane helix</keyword>
<dbReference type="Gene3D" id="3.90.420.10">
    <property type="entry name" value="Oxidoreductase, molybdopterin-binding domain"/>
    <property type="match status" value="1"/>
</dbReference>
<evidence type="ECO:0000313" key="3">
    <source>
        <dbReference type="EMBL" id="NYG59972.1"/>
    </source>
</evidence>
<evidence type="ECO:0000259" key="2">
    <source>
        <dbReference type="Pfam" id="PF00174"/>
    </source>
</evidence>
<dbReference type="GO" id="GO:0006790">
    <property type="term" value="P:sulfur compound metabolic process"/>
    <property type="evidence" value="ECO:0007669"/>
    <property type="project" value="TreeGrafter"/>
</dbReference>
<keyword evidence="1" id="KW-0472">Membrane</keyword>
<dbReference type="SUPFAM" id="SSF56524">
    <property type="entry name" value="Oxidoreductase molybdopterin-binding domain"/>
    <property type="match status" value="1"/>
</dbReference>
<organism evidence="3 4">
    <name type="scientific">Nocardioides daedukensis</name>
    <dbReference type="NCBI Taxonomy" id="634462"/>
    <lineage>
        <taxon>Bacteria</taxon>
        <taxon>Bacillati</taxon>
        <taxon>Actinomycetota</taxon>
        <taxon>Actinomycetes</taxon>
        <taxon>Propionibacteriales</taxon>
        <taxon>Nocardioidaceae</taxon>
        <taxon>Nocardioides</taxon>
    </lineage>
</organism>
<gene>
    <name evidence="3" type="ORF">BJ980_002895</name>
</gene>
<dbReference type="SUPFAM" id="SSF81296">
    <property type="entry name" value="E set domains"/>
    <property type="match status" value="1"/>
</dbReference>
<feature type="transmembrane region" description="Helical" evidence="1">
    <location>
        <begin position="163"/>
        <end position="185"/>
    </location>
</feature>
<reference evidence="3 4" key="1">
    <citation type="submission" date="2020-07" db="EMBL/GenBank/DDBJ databases">
        <title>Sequencing the genomes of 1000 actinobacteria strains.</title>
        <authorList>
            <person name="Klenk H.-P."/>
        </authorList>
    </citation>
    <scope>NUCLEOTIDE SEQUENCE [LARGE SCALE GENOMIC DNA]</scope>
    <source>
        <strain evidence="3 4">DSM 23819</strain>
    </source>
</reference>
<dbReference type="GO" id="GO:0020037">
    <property type="term" value="F:heme binding"/>
    <property type="evidence" value="ECO:0007669"/>
    <property type="project" value="TreeGrafter"/>
</dbReference>
<accession>A0A7Y9S3N9</accession>
<proteinExistence type="predicted"/>
<sequence>MSTPRAAWAGAGIIAGLAGLAVSHAAAMVLTLRSSPIVSVAETIIEVVPGTLIAGAIDNLGTNDKPILVIGIFTVMMILSVTAGQLARRNWWAPVLVFAAMGLMALGAVLTRHDATARDVVPVAAGVVTWVVVLSFLTDALLLEDRSQQSSETPSDWHTRRGFVHKSVIIGVLTVGIGYLGSFVGGKRREVEKARQLLRLPVTLPSRPDNVSVQVPGMPTWQTPNDEFYQIHTAVIVPAIQPDSWSIRIHGMVEREMVLSYQDLIEAQLTERWITLNCVSNQVGGNLIGNAWWSGVLLADLLERAGCHPDADAVLQTSHDGWTCGTPLDALTDPARHAMLAVAMNGDPLPIDHGFPVRTIVPGLYGYVSACKWVIDLEVTRFDEIEAYWTGKGWSERGPVKIASRIDVPHNGKDVEAGSVVIGGHAWSQHTGIDGVQISLDGGDWQDVRLGGVPNKDTWVQWRAEVDVAEGDHDVRVRAIGADGTVQTGARADVVPDGATGWHEIGFNAK</sequence>
<dbReference type="InterPro" id="IPR036374">
    <property type="entry name" value="OxRdtase_Mopterin-bd_sf"/>
</dbReference>
<comment type="caution">
    <text evidence="3">The sequence shown here is derived from an EMBL/GenBank/DDBJ whole genome shotgun (WGS) entry which is preliminary data.</text>
</comment>
<dbReference type="Gene3D" id="2.60.40.650">
    <property type="match status" value="1"/>
</dbReference>
<protein>
    <submittedName>
        <fullName evidence="3">DMSO/TMAO reductase YedYZ molybdopterin-dependent catalytic subunit</fullName>
    </submittedName>
</protein>
<dbReference type="InterPro" id="IPR000572">
    <property type="entry name" value="OxRdtase_Mopterin-bd_dom"/>
</dbReference>
<keyword evidence="1" id="KW-0812">Transmembrane</keyword>
<feature type="transmembrane region" description="Helical" evidence="1">
    <location>
        <begin position="67"/>
        <end position="85"/>
    </location>
</feature>
<dbReference type="Pfam" id="PF00174">
    <property type="entry name" value="Oxidored_molyb"/>
    <property type="match status" value="1"/>
</dbReference>
<dbReference type="RefSeq" id="WP_179502964.1">
    <property type="nucleotide sequence ID" value="NZ_JACCAA010000001.1"/>
</dbReference>
<dbReference type="PANTHER" id="PTHR19372">
    <property type="entry name" value="SULFITE REDUCTASE"/>
    <property type="match status" value="1"/>
</dbReference>